<dbReference type="Proteomes" id="UP000321079">
    <property type="component" value="Unassembled WGS sequence"/>
</dbReference>
<organism evidence="1 2">
    <name type="scientific">Gluconobacter kanchanaburiensis NBRC 103587</name>
    <dbReference type="NCBI Taxonomy" id="1307948"/>
    <lineage>
        <taxon>Bacteria</taxon>
        <taxon>Pseudomonadati</taxon>
        <taxon>Pseudomonadota</taxon>
        <taxon>Alphaproteobacteria</taxon>
        <taxon>Acetobacterales</taxon>
        <taxon>Acetobacteraceae</taxon>
        <taxon>Gluconobacter</taxon>
    </lineage>
</organism>
<evidence type="ECO:0000313" key="2">
    <source>
        <dbReference type="Proteomes" id="UP000321079"/>
    </source>
</evidence>
<keyword evidence="2" id="KW-1185">Reference proteome</keyword>
<comment type="caution">
    <text evidence="1">The sequence shown here is derived from an EMBL/GenBank/DDBJ whole genome shotgun (WGS) entry which is preliminary data.</text>
</comment>
<accession>A0A511B3C6</accession>
<sequence>MRSRIKTIKQSFNRNDLCRAFAEQPDYSGVRYTIRQGWTEKAYEGKAIVNQVFCPLIGQVVLHLDHSTELGAVQPLPEDVKPSEKLTEYSDF</sequence>
<dbReference type="EMBL" id="BJVA01000001">
    <property type="protein sequence ID" value="GEK94926.1"/>
    <property type="molecule type" value="Genomic_DNA"/>
</dbReference>
<evidence type="ECO:0000313" key="1">
    <source>
        <dbReference type="EMBL" id="GEK94926.1"/>
    </source>
</evidence>
<proteinExistence type="predicted"/>
<gene>
    <name evidence="1" type="ORF">GKA01_01230</name>
</gene>
<name>A0A511B3C6_9PROT</name>
<protein>
    <submittedName>
        <fullName evidence="1">Uncharacterized protein</fullName>
    </submittedName>
</protein>
<dbReference type="AlphaFoldDB" id="A0A511B3C6"/>
<reference evidence="1 2" key="1">
    <citation type="submission" date="2019-07" db="EMBL/GenBank/DDBJ databases">
        <title>Whole genome shotgun sequence of Gluconobacter kanchanaburiensis NBRC 103587.</title>
        <authorList>
            <person name="Hosoyama A."/>
            <person name="Uohara A."/>
            <person name="Ohji S."/>
            <person name="Ichikawa N."/>
        </authorList>
    </citation>
    <scope>NUCLEOTIDE SEQUENCE [LARGE SCALE GENOMIC DNA]</scope>
    <source>
        <strain evidence="1 2">NBRC 103587</strain>
    </source>
</reference>